<dbReference type="InParanoid" id="A0A7R8YRK8"/>
<dbReference type="Proteomes" id="UP000594454">
    <property type="component" value="Chromosome 2"/>
</dbReference>
<evidence type="ECO:0000313" key="2">
    <source>
        <dbReference type="Proteomes" id="UP000594454"/>
    </source>
</evidence>
<sequence length="325" mass="37005">MSPSLVCKINRLDDKKNHQFKKSQCNKRHFLQSFLFMEGFSQKDREHLTDLLANYFDEEVVIGVAKTLTKNIQPVESLKDACELICLHGTDVRNVLNKKSIKKEVLFKYLHTCKVAASTRFTKAALIEDIINFWALQDSQPKPVKDETSHQPESQHVADTENFPINLMARQFTHWFFDRFNSNKLSSDDFWGDVNIQITINYEDEIDERDASGSQEAVHMLNQMKSDLNLFFNACTLHQGCQGRIDIHGLVLVLSCGTIHTPGLCVGVFETVFKLMRDPFTENNWKLKGANFVLRSKGNAAAVTSLMEFESLRNLMALPAPSGDI</sequence>
<dbReference type="AlphaFoldDB" id="A0A7R8YRK8"/>
<reference evidence="1 2" key="1">
    <citation type="submission" date="2020-11" db="EMBL/GenBank/DDBJ databases">
        <authorList>
            <person name="Wallbank WR R."/>
            <person name="Pardo Diaz C."/>
            <person name="Kozak K."/>
            <person name="Martin S."/>
            <person name="Jiggins C."/>
            <person name="Moest M."/>
            <person name="Warren A I."/>
            <person name="Generalovic N T."/>
            <person name="Byers J.R.P. K."/>
            <person name="Montejo-Kovacevich G."/>
            <person name="Yen C E."/>
        </authorList>
    </citation>
    <scope>NUCLEOTIDE SEQUENCE [LARGE SCALE GENOMIC DNA]</scope>
</reference>
<name>A0A7R8YRK8_HERIL</name>
<dbReference type="FunCoup" id="A0A7R8YRK8">
    <property type="interactions" value="962"/>
</dbReference>
<accession>A0A7R8YRK8</accession>
<dbReference type="PANTHER" id="PTHR21084">
    <property type="entry name" value="DENSE INCISORS"/>
    <property type="match status" value="1"/>
</dbReference>
<organism evidence="1 2">
    <name type="scientific">Hermetia illucens</name>
    <name type="common">Black soldier fly</name>
    <dbReference type="NCBI Taxonomy" id="343691"/>
    <lineage>
        <taxon>Eukaryota</taxon>
        <taxon>Metazoa</taxon>
        <taxon>Ecdysozoa</taxon>
        <taxon>Arthropoda</taxon>
        <taxon>Hexapoda</taxon>
        <taxon>Insecta</taxon>
        <taxon>Pterygota</taxon>
        <taxon>Neoptera</taxon>
        <taxon>Endopterygota</taxon>
        <taxon>Diptera</taxon>
        <taxon>Brachycera</taxon>
        <taxon>Stratiomyomorpha</taxon>
        <taxon>Stratiomyidae</taxon>
        <taxon>Hermetiinae</taxon>
        <taxon>Hermetia</taxon>
    </lineage>
</organism>
<proteinExistence type="predicted"/>
<keyword evidence="2" id="KW-1185">Reference proteome</keyword>
<dbReference type="OrthoDB" id="6407068at2759"/>
<protein>
    <submittedName>
        <fullName evidence="1">Uncharacterized protein</fullName>
    </submittedName>
</protein>
<gene>
    <name evidence="1" type="ORF">HERILL_LOCUS5967</name>
</gene>
<dbReference type="EMBL" id="LR899010">
    <property type="protein sequence ID" value="CAD7082971.1"/>
    <property type="molecule type" value="Genomic_DNA"/>
</dbReference>
<dbReference type="PANTHER" id="PTHR21084:SF1">
    <property type="entry name" value="DENSE INCISORS"/>
    <property type="match status" value="1"/>
</dbReference>
<dbReference type="Pfam" id="PF15008">
    <property type="entry name" value="DUF4518"/>
    <property type="match status" value="1"/>
</dbReference>
<evidence type="ECO:0000313" key="1">
    <source>
        <dbReference type="EMBL" id="CAD7082971.1"/>
    </source>
</evidence>
<dbReference type="InterPro" id="IPR026698">
    <property type="entry name" value="UPF_C3orf38"/>
</dbReference>